<feature type="active site" description="Nucleophile" evidence="7">
    <location>
        <position position="149"/>
    </location>
</feature>
<dbReference type="PANTHER" id="PTHR10836:SF76">
    <property type="entry name" value="GLYCERALDEHYDE-3-PHOSPHATE DEHYDROGENASE-RELATED"/>
    <property type="match status" value="1"/>
</dbReference>
<evidence type="ECO:0000256" key="11">
    <source>
        <dbReference type="RuleBase" id="RU000397"/>
    </source>
</evidence>
<accession>A0A562U8Y4</accession>
<dbReference type="Proteomes" id="UP000317010">
    <property type="component" value="Unassembled WGS sequence"/>
</dbReference>
<dbReference type="GO" id="GO:0006006">
    <property type="term" value="P:glucose metabolic process"/>
    <property type="evidence" value="ECO:0007669"/>
    <property type="project" value="InterPro"/>
</dbReference>
<feature type="binding site" evidence="8">
    <location>
        <position position="179"/>
    </location>
    <ligand>
        <name>D-glyceraldehyde 3-phosphate</name>
        <dbReference type="ChEBI" id="CHEBI:59776"/>
    </ligand>
</feature>
<comment type="function">
    <text evidence="1">Catalyzes the oxidative phosphorylation of glyceraldehyde 3-phosphate (G3P) to 1,3-bisphosphoglycerate (BPG) using the cofactor NAD. The first reaction step involves the formation of a hemiacetal intermediate between G3P and a cysteine residue, and this hemiacetal intermediate is then oxidized to a thioester, with concomitant reduction of NAD to NADH. The reduced NADH is then exchanged with the second NAD, and the thioester is attacked by a nucleophilic inorganic phosphate to produce BPG.</text>
</comment>
<dbReference type="PRINTS" id="PR00078">
    <property type="entry name" value="G3PDHDRGNASE"/>
</dbReference>
<feature type="domain" description="Glyceraldehyde 3-phosphate dehydrogenase NAD(P) binding" evidence="13">
    <location>
        <begin position="1"/>
        <end position="149"/>
    </location>
</feature>
<feature type="binding site" evidence="9">
    <location>
        <begin position="10"/>
        <end position="11"/>
    </location>
    <ligand>
        <name>NAD(+)</name>
        <dbReference type="ChEBI" id="CHEBI:57540"/>
    </ligand>
</feature>
<sequence length="331" mass="35649">MKIGINGFGRIGRLAFRAAIERSDIEVVGINDLVEPDYMAYMLKYDSTHGPFKGTIAVEGGHLVVNGKTIRVTAEKDPANLKWNEVGAEVVIESTGLFLTKETAQKHIDAGAKKVVMSAPAKDDTPTFVMGVNHKSLKATDTIVSNASCTTNCLAPIAKVLNDKFGIEEGLMSTVHAVTATQKTVDSPSAKDWRGGRGAYQNIIPSSTGAAKAVTLVIPELKGKLTGMSFRVPVADVSVVDLTVRLKKGATYEEIKKAMKDASEGELKGILGYTEDDVVSEDFKGDARTSIFDAKAGIALNDNFVKVVSWYDNEWGYSNKLIDMVQEVGKI</sequence>
<protein>
    <recommendedName>
        <fullName evidence="12">Glyceraldehyde-3-phosphate dehydrogenase</fullName>
        <ecNumber evidence="12">1.2.1.-</ecNumber>
    </recommendedName>
</protein>
<dbReference type="Gene3D" id="3.40.50.720">
    <property type="entry name" value="NAD(P)-binding Rossmann-like Domain"/>
    <property type="match status" value="1"/>
</dbReference>
<dbReference type="EMBL" id="VLLI01000003">
    <property type="protein sequence ID" value="TWJ02214.1"/>
    <property type="molecule type" value="Genomic_DNA"/>
</dbReference>
<dbReference type="OrthoDB" id="9803304at2"/>
<evidence type="ECO:0000313" key="14">
    <source>
        <dbReference type="EMBL" id="TWJ02214.1"/>
    </source>
</evidence>
<keyword evidence="15" id="KW-1185">Reference proteome</keyword>
<evidence type="ECO:0000256" key="10">
    <source>
        <dbReference type="PIRSR" id="PIRSR000149-4"/>
    </source>
</evidence>
<reference evidence="14 15" key="1">
    <citation type="submission" date="2019-07" db="EMBL/GenBank/DDBJ databases">
        <title>Genomic Encyclopedia of Archaeal and Bacterial Type Strains, Phase II (KMG-II): from individual species to whole genera.</title>
        <authorList>
            <person name="Goeker M."/>
        </authorList>
    </citation>
    <scope>NUCLEOTIDE SEQUENCE [LARGE SCALE GENOMIC DNA]</scope>
    <source>
        <strain evidence="14 15">ATCC BAA-1854</strain>
    </source>
</reference>
<dbReference type="InterPro" id="IPR006424">
    <property type="entry name" value="Glyceraldehyde-3-P_DH_1"/>
</dbReference>
<dbReference type="FunFam" id="3.40.50.720:FF:000001">
    <property type="entry name" value="Glyceraldehyde-3-phosphate dehydrogenase"/>
    <property type="match status" value="1"/>
</dbReference>
<evidence type="ECO:0000256" key="2">
    <source>
        <dbReference type="ARBA" id="ARBA00007406"/>
    </source>
</evidence>
<dbReference type="GO" id="GO:0004365">
    <property type="term" value="F:glyceraldehyde-3-phosphate dehydrogenase (NAD+) (phosphorylating) activity"/>
    <property type="evidence" value="ECO:0007669"/>
    <property type="project" value="UniProtKB-EC"/>
</dbReference>
<evidence type="ECO:0000256" key="8">
    <source>
        <dbReference type="PIRSR" id="PIRSR000149-2"/>
    </source>
</evidence>
<dbReference type="SUPFAM" id="SSF51735">
    <property type="entry name" value="NAD(P)-binding Rossmann-fold domains"/>
    <property type="match status" value="1"/>
</dbReference>
<evidence type="ECO:0000256" key="12">
    <source>
        <dbReference type="RuleBase" id="RU361160"/>
    </source>
</evidence>
<evidence type="ECO:0000256" key="5">
    <source>
        <dbReference type="ARBA" id="ARBA00023027"/>
    </source>
</evidence>
<dbReference type="PIRSF" id="PIRSF000149">
    <property type="entry name" value="GAP_DH"/>
    <property type="match status" value="1"/>
</dbReference>
<dbReference type="InterPro" id="IPR020831">
    <property type="entry name" value="GlycerAld/Erythrose_P_DH"/>
</dbReference>
<feature type="binding site" evidence="8">
    <location>
        <position position="231"/>
    </location>
    <ligand>
        <name>D-glyceraldehyde 3-phosphate</name>
        <dbReference type="ChEBI" id="CHEBI:59776"/>
    </ligand>
</feature>
<feature type="site" description="Activates thiol group during catalysis" evidence="10">
    <location>
        <position position="176"/>
    </location>
</feature>
<keyword evidence="4 12" id="KW-0560">Oxidoreductase</keyword>
<evidence type="ECO:0000313" key="15">
    <source>
        <dbReference type="Proteomes" id="UP000317010"/>
    </source>
</evidence>
<feature type="binding site" evidence="9">
    <location>
        <position position="313"/>
    </location>
    <ligand>
        <name>NAD(+)</name>
        <dbReference type="ChEBI" id="CHEBI:57540"/>
    </ligand>
</feature>
<dbReference type="InterPro" id="IPR020828">
    <property type="entry name" value="GlycerAld_3-P_DH_NAD(P)-bd"/>
</dbReference>
<comment type="subunit">
    <text evidence="3">Homotetramer.</text>
</comment>
<proteinExistence type="inferred from homology"/>
<evidence type="ECO:0000256" key="7">
    <source>
        <dbReference type="PIRSR" id="PIRSR000149-1"/>
    </source>
</evidence>
<dbReference type="Pfam" id="PF00044">
    <property type="entry name" value="Gp_dh_N"/>
    <property type="match status" value="1"/>
</dbReference>
<dbReference type="PROSITE" id="PS00071">
    <property type="entry name" value="GAPDH"/>
    <property type="match status" value="1"/>
</dbReference>
<keyword evidence="5 9" id="KW-0520">NAD</keyword>
<dbReference type="GO" id="GO:0051287">
    <property type="term" value="F:NAD binding"/>
    <property type="evidence" value="ECO:0007669"/>
    <property type="project" value="InterPro"/>
</dbReference>
<dbReference type="GO" id="GO:0050661">
    <property type="term" value="F:NADP binding"/>
    <property type="evidence" value="ECO:0007669"/>
    <property type="project" value="InterPro"/>
</dbReference>
<name>A0A562U8Y4_9SPHI</name>
<dbReference type="SUPFAM" id="SSF55347">
    <property type="entry name" value="Glyceraldehyde-3-phosphate dehydrogenase-like, C-terminal domain"/>
    <property type="match status" value="1"/>
</dbReference>
<feature type="binding site" evidence="8">
    <location>
        <begin position="148"/>
        <end position="150"/>
    </location>
    <ligand>
        <name>D-glyceraldehyde 3-phosphate</name>
        <dbReference type="ChEBI" id="CHEBI:59776"/>
    </ligand>
</feature>
<dbReference type="InterPro" id="IPR036291">
    <property type="entry name" value="NAD(P)-bd_dom_sf"/>
</dbReference>
<evidence type="ECO:0000256" key="6">
    <source>
        <dbReference type="ARBA" id="ARBA00047698"/>
    </source>
</evidence>
<comment type="caution">
    <text evidence="14">The sequence shown here is derived from an EMBL/GenBank/DDBJ whole genome shotgun (WGS) entry which is preliminary data.</text>
</comment>
<evidence type="ECO:0000256" key="1">
    <source>
        <dbReference type="ARBA" id="ARBA00003501"/>
    </source>
</evidence>
<evidence type="ECO:0000256" key="3">
    <source>
        <dbReference type="ARBA" id="ARBA00011881"/>
    </source>
</evidence>
<dbReference type="CDD" id="cd18126">
    <property type="entry name" value="GAPDH_I_C"/>
    <property type="match status" value="1"/>
</dbReference>
<dbReference type="Gene3D" id="3.30.360.10">
    <property type="entry name" value="Dihydrodipicolinate Reductase, domain 2"/>
    <property type="match status" value="1"/>
</dbReference>
<dbReference type="EC" id="1.2.1.-" evidence="12"/>
<comment type="similarity">
    <text evidence="2 11">Belongs to the glyceraldehyde-3-phosphate dehydrogenase family.</text>
</comment>
<dbReference type="InterPro" id="IPR020829">
    <property type="entry name" value="GlycerAld_3-P_DH_cat"/>
</dbReference>
<feature type="binding site" evidence="9">
    <location>
        <position position="32"/>
    </location>
    <ligand>
        <name>NAD(+)</name>
        <dbReference type="ChEBI" id="CHEBI:57540"/>
    </ligand>
</feature>
<dbReference type="CDD" id="cd05214">
    <property type="entry name" value="GAPDH_I_N"/>
    <property type="match status" value="1"/>
</dbReference>
<feature type="binding site" evidence="9">
    <location>
        <position position="118"/>
    </location>
    <ligand>
        <name>NAD(+)</name>
        <dbReference type="ChEBI" id="CHEBI:57540"/>
    </ligand>
</feature>
<keyword evidence="9" id="KW-0547">Nucleotide-binding</keyword>
<dbReference type="PANTHER" id="PTHR10836">
    <property type="entry name" value="GLYCERALDEHYDE 3-PHOSPHATE DEHYDROGENASE"/>
    <property type="match status" value="1"/>
</dbReference>
<dbReference type="Pfam" id="PF02800">
    <property type="entry name" value="Gp_dh_C"/>
    <property type="match status" value="1"/>
</dbReference>
<comment type="catalytic activity">
    <reaction evidence="6">
        <text>D-glyceraldehyde 3-phosphate + phosphate + NAD(+) = (2R)-3-phospho-glyceroyl phosphate + NADH + H(+)</text>
        <dbReference type="Rhea" id="RHEA:10300"/>
        <dbReference type="ChEBI" id="CHEBI:15378"/>
        <dbReference type="ChEBI" id="CHEBI:43474"/>
        <dbReference type="ChEBI" id="CHEBI:57540"/>
        <dbReference type="ChEBI" id="CHEBI:57604"/>
        <dbReference type="ChEBI" id="CHEBI:57945"/>
        <dbReference type="ChEBI" id="CHEBI:59776"/>
        <dbReference type="EC" id="1.2.1.12"/>
    </reaction>
</comment>
<dbReference type="NCBIfam" id="TIGR01534">
    <property type="entry name" value="GAPDH-I"/>
    <property type="match status" value="1"/>
</dbReference>
<dbReference type="RefSeq" id="WP_144910564.1">
    <property type="nucleotide sequence ID" value="NZ_VLLI01000003.1"/>
</dbReference>
<feature type="binding site" evidence="8">
    <location>
        <begin position="208"/>
        <end position="209"/>
    </location>
    <ligand>
        <name>D-glyceraldehyde 3-phosphate</name>
        <dbReference type="ChEBI" id="CHEBI:59776"/>
    </ligand>
</feature>
<evidence type="ECO:0000256" key="9">
    <source>
        <dbReference type="PIRSR" id="PIRSR000149-3"/>
    </source>
</evidence>
<gene>
    <name evidence="14" type="ORF">JN11_01186</name>
</gene>
<dbReference type="SMART" id="SM00846">
    <property type="entry name" value="Gp_dh_N"/>
    <property type="match status" value="1"/>
</dbReference>
<organism evidence="14 15">
    <name type="scientific">Mucilaginibacter frigoritolerans</name>
    <dbReference type="NCBI Taxonomy" id="652788"/>
    <lineage>
        <taxon>Bacteria</taxon>
        <taxon>Pseudomonadati</taxon>
        <taxon>Bacteroidota</taxon>
        <taxon>Sphingobacteriia</taxon>
        <taxon>Sphingobacteriales</taxon>
        <taxon>Sphingobacteriaceae</taxon>
        <taxon>Mucilaginibacter</taxon>
    </lineage>
</organism>
<dbReference type="FunFam" id="3.30.360.10:FF:000001">
    <property type="entry name" value="Glyceraldehyde-3-phosphate dehydrogenase"/>
    <property type="match status" value="1"/>
</dbReference>
<evidence type="ECO:0000256" key="4">
    <source>
        <dbReference type="ARBA" id="ARBA00023002"/>
    </source>
</evidence>
<dbReference type="InterPro" id="IPR020830">
    <property type="entry name" value="GlycerAld_3-P_DH_AS"/>
</dbReference>
<dbReference type="AlphaFoldDB" id="A0A562U8Y4"/>
<evidence type="ECO:0000259" key="13">
    <source>
        <dbReference type="SMART" id="SM00846"/>
    </source>
</evidence>